<organism evidence="2 3">
    <name type="scientific">Pseudarthrobacter defluvii</name>
    <dbReference type="NCBI Taxonomy" id="410837"/>
    <lineage>
        <taxon>Bacteria</taxon>
        <taxon>Bacillati</taxon>
        <taxon>Actinomycetota</taxon>
        <taxon>Actinomycetes</taxon>
        <taxon>Micrococcales</taxon>
        <taxon>Micrococcaceae</taxon>
        <taxon>Pseudarthrobacter</taxon>
    </lineage>
</organism>
<proteinExistence type="predicted"/>
<accession>A0ABT9UCJ2</accession>
<dbReference type="InterPro" id="IPR007047">
    <property type="entry name" value="Flp_Fap"/>
</dbReference>
<name>A0ABT9UCJ2_9MICC</name>
<keyword evidence="1" id="KW-0812">Transmembrane</keyword>
<keyword evidence="3" id="KW-1185">Reference proteome</keyword>
<feature type="transmembrane region" description="Helical" evidence="1">
    <location>
        <begin position="31"/>
        <end position="56"/>
    </location>
</feature>
<evidence type="ECO:0000313" key="3">
    <source>
        <dbReference type="Proteomes" id="UP001226389"/>
    </source>
</evidence>
<dbReference type="EMBL" id="JAUSSY010000002">
    <property type="protein sequence ID" value="MDQ0117348.1"/>
    <property type="molecule type" value="Genomic_DNA"/>
</dbReference>
<keyword evidence="1" id="KW-1133">Transmembrane helix</keyword>
<sequence>MKNLVTTLSLARSIAQRLRSEEDGATATEYAITVGFVAIVIVAGVGLFGISLNGYFGNLTTGIKTALGIT</sequence>
<protein>
    <submittedName>
        <fullName evidence="2">Pilus assembly protein Flp/PilA</fullName>
    </submittedName>
</protein>
<evidence type="ECO:0000256" key="1">
    <source>
        <dbReference type="SAM" id="Phobius"/>
    </source>
</evidence>
<comment type="caution">
    <text evidence="2">The sequence shown here is derived from an EMBL/GenBank/DDBJ whole genome shotgun (WGS) entry which is preliminary data.</text>
</comment>
<dbReference type="Proteomes" id="UP001226389">
    <property type="component" value="Unassembled WGS sequence"/>
</dbReference>
<gene>
    <name evidence="2" type="ORF">J2T22_000518</name>
</gene>
<dbReference type="Pfam" id="PF04964">
    <property type="entry name" value="Flp_Fap"/>
    <property type="match status" value="1"/>
</dbReference>
<evidence type="ECO:0000313" key="2">
    <source>
        <dbReference type="EMBL" id="MDQ0117348.1"/>
    </source>
</evidence>
<keyword evidence="1" id="KW-0472">Membrane</keyword>
<dbReference type="RefSeq" id="WP_307488133.1">
    <property type="nucleotide sequence ID" value="NZ_JAUSSY010000002.1"/>
</dbReference>
<reference evidence="2 3" key="1">
    <citation type="submission" date="2023-07" db="EMBL/GenBank/DDBJ databases">
        <title>Sorghum-associated microbial communities from plants grown in Nebraska, USA.</title>
        <authorList>
            <person name="Schachtman D."/>
        </authorList>
    </citation>
    <scope>NUCLEOTIDE SEQUENCE [LARGE SCALE GENOMIC DNA]</scope>
    <source>
        <strain evidence="2 3">DS994</strain>
    </source>
</reference>